<sequence>MYVGLITLLYAGTPLLCIFEYSISYDVVKNVEKRRISAGNLLCIKRDTSETLRNEIIVNSDNLENVKHVSNIVAENLENVKHESSIVAKNLENVKRISEIVPKHLKPLNNEEFSNYLAGWIDGKGHFINYNLLIIEFNYLDLFLAQYIRKKIGYGKIVLVADKTRYFLMINGKKGILHVINLVNGKLKTNLRFDQAVNKWLNYYKYWNKDQDPKFIIDITRNFDNNHWLAGFSDAQGSFQLELNEQVSLYEIEINLNFQLYYPYDYILKSVQKYLGGNIEFNKSHSTYYYNSITFGSARNVIKYFDKYHLQSTKYLSYLKWRQVYSLLQNKKDITKKELLKIRRIDSSINKF</sequence>
<evidence type="ECO:0000313" key="2">
    <source>
        <dbReference type="EMBL" id="AJI44503.1"/>
    </source>
</evidence>
<dbReference type="GO" id="GO:0005739">
    <property type="term" value="C:mitochondrion"/>
    <property type="evidence" value="ECO:0007669"/>
    <property type="project" value="UniProtKB-ARBA"/>
</dbReference>
<keyword evidence="2" id="KW-0496">Mitochondrion</keyword>
<dbReference type="EMBL" id="KM382246">
    <property type="protein sequence ID" value="AJI44503.1"/>
    <property type="molecule type" value="Genomic_DNA"/>
</dbReference>
<gene>
    <name evidence="2" type="primary">cox1</name>
</gene>
<organism evidence="2">
    <name type="scientific">Shiraia bambusicola</name>
    <dbReference type="NCBI Taxonomy" id="224420"/>
    <lineage>
        <taxon>Eukaryota</taxon>
        <taxon>Fungi</taxon>
        <taxon>Dikarya</taxon>
        <taxon>Ascomycota</taxon>
        <taxon>Pezizomycotina</taxon>
        <taxon>Dothideomycetes</taxon>
        <taxon>Pleosporomycetidae</taxon>
        <taxon>Pleosporales</taxon>
        <taxon>Shiraiaceae</taxon>
        <taxon>Shiraia</taxon>
    </lineage>
</organism>
<feature type="domain" description="Homing endonuclease LAGLIDADG" evidence="1">
    <location>
        <begin position="229"/>
        <end position="325"/>
    </location>
</feature>
<dbReference type="Gene3D" id="3.10.28.10">
    <property type="entry name" value="Homing endonucleases"/>
    <property type="match status" value="1"/>
</dbReference>
<evidence type="ECO:0000259" key="1">
    <source>
        <dbReference type="Pfam" id="PF00961"/>
    </source>
</evidence>
<dbReference type="InterPro" id="IPR027434">
    <property type="entry name" value="Homing_endonucl"/>
</dbReference>
<reference evidence="2" key="1">
    <citation type="submission" date="2014-08" db="EMBL/GenBank/DDBJ databases">
        <authorList>
            <person name="Shen X.-Y."/>
        </authorList>
    </citation>
    <scope>NUCLEOTIDE SEQUENCE</scope>
</reference>
<dbReference type="PANTHER" id="PTHR36181:SF3">
    <property type="entry name" value="INTRON-ENCODED DNA ENDONUCLEASE AI5 BETA"/>
    <property type="match status" value="1"/>
</dbReference>
<proteinExistence type="predicted"/>
<dbReference type="GO" id="GO:0004519">
    <property type="term" value="F:endonuclease activity"/>
    <property type="evidence" value="ECO:0007669"/>
    <property type="project" value="InterPro"/>
</dbReference>
<dbReference type="InterPro" id="IPR004860">
    <property type="entry name" value="LAGLIDADG_dom"/>
</dbReference>
<name>A0A0D3QJ21_9PLEO</name>
<accession>A0A0D3QJ21</accession>
<dbReference type="Pfam" id="PF00961">
    <property type="entry name" value="LAGLIDADG_1"/>
    <property type="match status" value="1"/>
</dbReference>
<dbReference type="SUPFAM" id="SSF55608">
    <property type="entry name" value="Homing endonucleases"/>
    <property type="match status" value="2"/>
</dbReference>
<dbReference type="InterPro" id="IPR051289">
    <property type="entry name" value="LAGLIDADG_Endonuclease"/>
</dbReference>
<geneLocation type="mitochondrion" evidence="2"/>
<protein>
    <recommendedName>
        <fullName evidence="1">Homing endonuclease LAGLIDADG domain-containing protein</fullName>
    </recommendedName>
</protein>
<dbReference type="GeneID" id="24121708"/>
<dbReference type="RefSeq" id="YP_009131599.1">
    <property type="nucleotide sequence ID" value="NC_026869.1"/>
</dbReference>
<reference evidence="2" key="2">
    <citation type="journal article" date="2015" name="PLoS ONE">
        <title>Characterization and Phylogenetic Analysis of the Mitochondrial Genome of Shiraia bambusicola Reveals Special Features in the Order of Pleosporales.</title>
        <authorList>
            <person name="Shen X.Y."/>
            <person name="Li T."/>
            <person name="Chen S."/>
            <person name="Fan L."/>
            <person name="Gao J."/>
            <person name="Hou C.L."/>
        </authorList>
    </citation>
    <scope>NUCLEOTIDE SEQUENCE</scope>
</reference>
<dbReference type="AlphaFoldDB" id="A0A0D3QJ21"/>
<dbReference type="PANTHER" id="PTHR36181">
    <property type="entry name" value="INTRON-ENCODED ENDONUCLEASE AI3-RELATED"/>
    <property type="match status" value="1"/>
</dbReference>